<dbReference type="AlphaFoldDB" id="A0A1Y1YCX8"/>
<reference evidence="1 2" key="1">
    <citation type="submission" date="2016-08" db="EMBL/GenBank/DDBJ databases">
        <title>A Parts List for Fungal Cellulosomes Revealed by Comparative Genomics.</title>
        <authorList>
            <consortium name="DOE Joint Genome Institute"/>
            <person name="Haitjema C.H."/>
            <person name="Gilmore S.P."/>
            <person name="Henske J.K."/>
            <person name="Solomon K.V."/>
            <person name="De Groot R."/>
            <person name="Kuo A."/>
            <person name="Mondo S.J."/>
            <person name="Salamov A.A."/>
            <person name="Labutti K."/>
            <person name="Zhao Z."/>
            <person name="Chiniquy J."/>
            <person name="Barry K."/>
            <person name="Brewer H.M."/>
            <person name="Purvine S.O."/>
            <person name="Wright A.T."/>
            <person name="Boxma B."/>
            <person name="Van Alen T."/>
            <person name="Hackstein J.H."/>
            <person name="Baker S.E."/>
            <person name="Grigoriev I.V."/>
            <person name="O'Malley M.A."/>
        </authorList>
    </citation>
    <scope>NUCLEOTIDE SEQUENCE [LARGE SCALE GENOMIC DNA]</scope>
    <source>
        <strain evidence="1 2">G1</strain>
    </source>
</reference>
<evidence type="ECO:0000313" key="2">
    <source>
        <dbReference type="Proteomes" id="UP000193920"/>
    </source>
</evidence>
<dbReference type="EMBL" id="MCOG01000640">
    <property type="protein sequence ID" value="ORX95838.1"/>
    <property type="molecule type" value="Genomic_DNA"/>
</dbReference>
<dbReference type="Proteomes" id="UP000193920">
    <property type="component" value="Unassembled WGS sequence"/>
</dbReference>
<sequence length="163" mass="19333">MTRQGNINQPIVINDPQTKGITFSYSKNFNRVIDLTPDNYNSWRTSILYLLMINNLEGYVVSEKVKKIRKRNVKDDLSDYMEDKFDNNLVYDKDTNHLDIKNDVMVKWIIINSLGEETRKIIEGQGKTAFQTWKILEHSFTRSPERRKLEIQNKINNLKYNED</sequence>
<keyword evidence="2" id="KW-1185">Reference proteome</keyword>
<protein>
    <recommendedName>
        <fullName evidence="3">Retrotransposon Copia-like N-terminal domain-containing protein</fullName>
    </recommendedName>
</protein>
<proteinExistence type="predicted"/>
<comment type="caution">
    <text evidence="1">The sequence shown here is derived from an EMBL/GenBank/DDBJ whole genome shotgun (WGS) entry which is preliminary data.</text>
</comment>
<organism evidence="1 2">
    <name type="scientific">Neocallimastix californiae</name>
    <dbReference type="NCBI Taxonomy" id="1754190"/>
    <lineage>
        <taxon>Eukaryota</taxon>
        <taxon>Fungi</taxon>
        <taxon>Fungi incertae sedis</taxon>
        <taxon>Chytridiomycota</taxon>
        <taxon>Chytridiomycota incertae sedis</taxon>
        <taxon>Neocallimastigomycetes</taxon>
        <taxon>Neocallimastigales</taxon>
        <taxon>Neocallimastigaceae</taxon>
        <taxon>Neocallimastix</taxon>
    </lineage>
</organism>
<gene>
    <name evidence="1" type="ORF">LY90DRAFT_678940</name>
</gene>
<name>A0A1Y1YCX8_9FUNG</name>
<dbReference type="OrthoDB" id="2148728at2759"/>
<evidence type="ECO:0008006" key="3">
    <source>
        <dbReference type="Google" id="ProtNLM"/>
    </source>
</evidence>
<accession>A0A1Y1YCX8</accession>
<evidence type="ECO:0000313" key="1">
    <source>
        <dbReference type="EMBL" id="ORX95838.1"/>
    </source>
</evidence>